<dbReference type="InterPro" id="IPR029064">
    <property type="entry name" value="Ribosomal_eL30-like_sf"/>
</dbReference>
<feature type="domain" description="Ribosomal protein eL8/eL30/eS12/Gadd45" evidence="1">
    <location>
        <begin position="10"/>
        <end position="83"/>
    </location>
</feature>
<dbReference type="Gene3D" id="3.30.1330.30">
    <property type="match status" value="1"/>
</dbReference>
<protein>
    <submittedName>
        <fullName evidence="2">Large subunit ribosomal protein L7A</fullName>
    </submittedName>
</protein>
<evidence type="ECO:0000259" key="1">
    <source>
        <dbReference type="Pfam" id="PF01248"/>
    </source>
</evidence>
<dbReference type="STRING" id="112901.SAMN04488500_14210"/>
<gene>
    <name evidence="2" type="ORF">SAMN04488500_14210</name>
</gene>
<dbReference type="EMBL" id="FWXI01000042">
    <property type="protein sequence ID" value="SMD16406.1"/>
    <property type="molecule type" value="Genomic_DNA"/>
</dbReference>
<dbReference type="RefSeq" id="WP_176215679.1">
    <property type="nucleotide sequence ID" value="NZ_CP155572.1"/>
</dbReference>
<keyword evidence="3" id="KW-1185">Reference proteome</keyword>
<name>A0A1W2F4H1_9FIRM</name>
<keyword evidence="2" id="KW-0689">Ribosomal protein</keyword>
<organism evidence="2 3">
    <name type="scientific">Sporomusa malonica</name>
    <dbReference type="NCBI Taxonomy" id="112901"/>
    <lineage>
        <taxon>Bacteria</taxon>
        <taxon>Bacillati</taxon>
        <taxon>Bacillota</taxon>
        <taxon>Negativicutes</taxon>
        <taxon>Selenomonadales</taxon>
        <taxon>Sporomusaceae</taxon>
        <taxon>Sporomusa</taxon>
    </lineage>
</organism>
<evidence type="ECO:0000313" key="3">
    <source>
        <dbReference type="Proteomes" id="UP000192738"/>
    </source>
</evidence>
<accession>A0A1W2F4H1</accession>
<dbReference type="InterPro" id="IPR004038">
    <property type="entry name" value="Ribosomal_eL8/eL30/eS12/Gad45"/>
</dbReference>
<dbReference type="SUPFAM" id="SSF55315">
    <property type="entry name" value="L30e-like"/>
    <property type="match status" value="1"/>
</dbReference>
<dbReference type="GO" id="GO:0005840">
    <property type="term" value="C:ribosome"/>
    <property type="evidence" value="ECO:0007669"/>
    <property type="project" value="UniProtKB-KW"/>
</dbReference>
<dbReference type="Pfam" id="PF01248">
    <property type="entry name" value="Ribosomal_L7Ae"/>
    <property type="match status" value="1"/>
</dbReference>
<dbReference type="AlphaFoldDB" id="A0A1W2F4H1"/>
<proteinExistence type="predicted"/>
<reference evidence="2 3" key="1">
    <citation type="submission" date="2017-04" db="EMBL/GenBank/DDBJ databases">
        <authorList>
            <person name="Afonso C.L."/>
            <person name="Miller P.J."/>
            <person name="Scott M.A."/>
            <person name="Spackman E."/>
            <person name="Goraichik I."/>
            <person name="Dimitrov K.M."/>
            <person name="Suarez D.L."/>
            <person name="Swayne D.E."/>
        </authorList>
    </citation>
    <scope>NUCLEOTIDE SEQUENCE [LARGE SCALE GENOMIC DNA]</scope>
    <source>
        <strain evidence="2 3">DSM 5090</strain>
    </source>
</reference>
<dbReference type="Proteomes" id="UP000192738">
    <property type="component" value="Unassembled WGS sequence"/>
</dbReference>
<evidence type="ECO:0000313" key="2">
    <source>
        <dbReference type="EMBL" id="SMD16406.1"/>
    </source>
</evidence>
<sequence>MSGQELEGLKTAKKAIGAKQTARAVEKGLAIKVYLANDADRRVVAPLAQLCAQMGIQLDEAATMIELGKACGIEVGAAAVAVLK</sequence>
<keyword evidence="2" id="KW-0687">Ribonucleoprotein</keyword>